<keyword evidence="6 13" id="KW-0812">Transmembrane</keyword>
<evidence type="ECO:0000256" key="5">
    <source>
        <dbReference type="ARBA" id="ARBA00022617"/>
    </source>
</evidence>
<comment type="similarity">
    <text evidence="12">Belongs to the cytochrome b561 family.</text>
</comment>
<keyword evidence="5" id="KW-0349">Heme</keyword>
<dbReference type="InterPro" id="IPR011577">
    <property type="entry name" value="Cyt_b561_bac/Ni-Hgenase"/>
</dbReference>
<keyword evidence="3" id="KW-0813">Transport</keyword>
<dbReference type="GO" id="GO:0009055">
    <property type="term" value="F:electron transfer activity"/>
    <property type="evidence" value="ECO:0007669"/>
    <property type="project" value="InterPro"/>
</dbReference>
<evidence type="ECO:0000256" key="1">
    <source>
        <dbReference type="ARBA" id="ARBA00001970"/>
    </source>
</evidence>
<dbReference type="PANTHER" id="PTHR30529:SF1">
    <property type="entry name" value="CYTOCHROME B561 HOMOLOG 2"/>
    <property type="match status" value="1"/>
</dbReference>
<comment type="cofactor">
    <cofactor evidence="1">
        <name>heme b</name>
        <dbReference type="ChEBI" id="CHEBI:60344"/>
    </cofactor>
</comment>
<evidence type="ECO:0000256" key="4">
    <source>
        <dbReference type="ARBA" id="ARBA00022475"/>
    </source>
</evidence>
<evidence type="ECO:0000256" key="6">
    <source>
        <dbReference type="ARBA" id="ARBA00022692"/>
    </source>
</evidence>
<keyword evidence="7" id="KW-0479">Metal-binding</keyword>
<keyword evidence="11 13" id="KW-0472">Membrane</keyword>
<evidence type="ECO:0000313" key="15">
    <source>
        <dbReference type="EMBL" id="PLX63440.1"/>
    </source>
</evidence>
<evidence type="ECO:0000256" key="12">
    <source>
        <dbReference type="ARBA" id="ARBA00037975"/>
    </source>
</evidence>
<keyword evidence="8" id="KW-0249">Electron transport</keyword>
<evidence type="ECO:0000259" key="14">
    <source>
        <dbReference type="Pfam" id="PF01292"/>
    </source>
</evidence>
<dbReference type="SUPFAM" id="SSF81342">
    <property type="entry name" value="Transmembrane di-heme cytochromes"/>
    <property type="match status" value="1"/>
</dbReference>
<evidence type="ECO:0000256" key="3">
    <source>
        <dbReference type="ARBA" id="ARBA00022448"/>
    </source>
</evidence>
<feature type="transmembrane region" description="Helical" evidence="13">
    <location>
        <begin position="59"/>
        <end position="77"/>
    </location>
</feature>
<evidence type="ECO:0000256" key="2">
    <source>
        <dbReference type="ARBA" id="ARBA00004651"/>
    </source>
</evidence>
<dbReference type="STRING" id="1111735.GCA_000428045_03238"/>
<feature type="transmembrane region" description="Helical" evidence="13">
    <location>
        <begin position="97"/>
        <end position="119"/>
    </location>
</feature>
<comment type="subcellular location">
    <subcellularLocation>
        <location evidence="2">Cell membrane</location>
        <topology evidence="2">Multi-pass membrane protein</topology>
    </subcellularLocation>
</comment>
<evidence type="ECO:0000256" key="7">
    <source>
        <dbReference type="ARBA" id="ARBA00022723"/>
    </source>
</evidence>
<proteinExistence type="inferred from homology"/>
<evidence type="ECO:0000313" key="16">
    <source>
        <dbReference type="Proteomes" id="UP000235015"/>
    </source>
</evidence>
<dbReference type="GO" id="GO:0022904">
    <property type="term" value="P:respiratory electron transport chain"/>
    <property type="evidence" value="ECO:0007669"/>
    <property type="project" value="InterPro"/>
</dbReference>
<reference evidence="15 16" key="1">
    <citation type="submission" date="2017-11" db="EMBL/GenBank/DDBJ databases">
        <title>Genome-resolved metagenomics identifies genetic mobility, metabolic interactions, and unexpected diversity in perchlorate-reducing communities.</title>
        <authorList>
            <person name="Barnum T.P."/>
            <person name="Figueroa I.A."/>
            <person name="Carlstrom C.I."/>
            <person name="Lucas L.N."/>
            <person name="Engelbrektson A.L."/>
            <person name="Coates J.D."/>
        </authorList>
    </citation>
    <scope>NUCLEOTIDE SEQUENCE [LARGE SCALE GENOMIC DNA]</scope>
    <source>
        <strain evidence="15">BM301</strain>
    </source>
</reference>
<evidence type="ECO:0000256" key="13">
    <source>
        <dbReference type="SAM" id="Phobius"/>
    </source>
</evidence>
<keyword evidence="4" id="KW-1003">Cell membrane</keyword>
<feature type="transmembrane region" description="Helical" evidence="13">
    <location>
        <begin position="21"/>
        <end position="39"/>
    </location>
</feature>
<dbReference type="EMBL" id="PKUN01000001">
    <property type="protein sequence ID" value="PLX63440.1"/>
    <property type="molecule type" value="Genomic_DNA"/>
</dbReference>
<protein>
    <submittedName>
        <fullName evidence="15">Cytochrome b</fullName>
    </submittedName>
</protein>
<evidence type="ECO:0000256" key="9">
    <source>
        <dbReference type="ARBA" id="ARBA00022989"/>
    </source>
</evidence>
<dbReference type="GO" id="GO:0005886">
    <property type="term" value="C:plasma membrane"/>
    <property type="evidence" value="ECO:0007669"/>
    <property type="project" value="UniProtKB-SubCell"/>
</dbReference>
<accession>A0A2N6D167</accession>
<evidence type="ECO:0000256" key="11">
    <source>
        <dbReference type="ARBA" id="ARBA00023136"/>
    </source>
</evidence>
<feature type="domain" description="Cytochrome b561 bacterial/Ni-hydrogenase" evidence="14">
    <location>
        <begin position="18"/>
        <end position="188"/>
    </location>
</feature>
<dbReference type="GO" id="GO:0020037">
    <property type="term" value="F:heme binding"/>
    <property type="evidence" value="ECO:0007669"/>
    <property type="project" value="TreeGrafter"/>
</dbReference>
<dbReference type="InterPro" id="IPR016174">
    <property type="entry name" value="Di-haem_cyt_TM"/>
</dbReference>
<dbReference type="AlphaFoldDB" id="A0A2N6D167"/>
<feature type="transmembrane region" description="Helical" evidence="13">
    <location>
        <begin position="158"/>
        <end position="178"/>
    </location>
</feature>
<dbReference type="Pfam" id="PF01292">
    <property type="entry name" value="Ni_hydr_CYTB"/>
    <property type="match status" value="1"/>
</dbReference>
<evidence type="ECO:0000256" key="8">
    <source>
        <dbReference type="ARBA" id="ARBA00022982"/>
    </source>
</evidence>
<sequence length="195" mass="21880">MVNADRGEYMQIRNNGMRFGTVAHVLHWGMFAVFIALFVSAEIMQDLPKGEERWALYGFHKSLGVTALFLVFLRLSWRGLNPLPEGSGNNPAWQRSLAAAVHLLLYVVMLVMPLSGYVMSVAHGYGIEWFGLWELPDLVGKDEALAEQAKQLHIYSSYGLYALVGIHAGAAMWHQFVLKDGIMQRMLSVKNPLTD</sequence>
<name>A0A2N6D167_9GAMM</name>
<dbReference type="Proteomes" id="UP000235015">
    <property type="component" value="Unassembled WGS sequence"/>
</dbReference>
<organism evidence="15 16">
    <name type="scientific">Sedimenticola selenatireducens</name>
    <dbReference type="NCBI Taxonomy" id="191960"/>
    <lineage>
        <taxon>Bacteria</taxon>
        <taxon>Pseudomonadati</taxon>
        <taxon>Pseudomonadota</taxon>
        <taxon>Gammaproteobacteria</taxon>
        <taxon>Chromatiales</taxon>
        <taxon>Sedimenticolaceae</taxon>
        <taxon>Sedimenticola</taxon>
    </lineage>
</organism>
<gene>
    <name evidence="15" type="ORF">C0630_00590</name>
</gene>
<dbReference type="GO" id="GO:0046872">
    <property type="term" value="F:metal ion binding"/>
    <property type="evidence" value="ECO:0007669"/>
    <property type="project" value="UniProtKB-KW"/>
</dbReference>
<dbReference type="PANTHER" id="PTHR30529">
    <property type="entry name" value="CYTOCHROME B561"/>
    <property type="match status" value="1"/>
</dbReference>
<keyword evidence="9 13" id="KW-1133">Transmembrane helix</keyword>
<evidence type="ECO:0000256" key="10">
    <source>
        <dbReference type="ARBA" id="ARBA00023004"/>
    </source>
</evidence>
<keyword evidence="10" id="KW-0408">Iron</keyword>
<comment type="caution">
    <text evidence="15">The sequence shown here is derived from an EMBL/GenBank/DDBJ whole genome shotgun (WGS) entry which is preliminary data.</text>
</comment>
<dbReference type="InterPro" id="IPR052168">
    <property type="entry name" value="Cytochrome_b561_oxidase"/>
</dbReference>